<dbReference type="AlphaFoldDB" id="E9E093"/>
<evidence type="ECO:0000256" key="2">
    <source>
        <dbReference type="SAM" id="Phobius"/>
    </source>
</evidence>
<evidence type="ECO:0000313" key="4">
    <source>
        <dbReference type="Proteomes" id="UP000002499"/>
    </source>
</evidence>
<dbReference type="PANTHER" id="PTHR37992:SF1">
    <property type="entry name" value="DUF1774-DOMAIN-CONTAINING PROTEIN"/>
    <property type="match status" value="1"/>
</dbReference>
<name>E9E093_METAQ</name>
<feature type="transmembrane region" description="Helical" evidence="2">
    <location>
        <begin position="170"/>
        <end position="192"/>
    </location>
</feature>
<feature type="transmembrane region" description="Helical" evidence="2">
    <location>
        <begin position="301"/>
        <end position="322"/>
    </location>
</feature>
<keyword evidence="2" id="KW-0812">Transmembrane</keyword>
<dbReference type="OrthoDB" id="3342455at2759"/>
<dbReference type="EMBL" id="GL698488">
    <property type="protein sequence ID" value="EFY90694.1"/>
    <property type="molecule type" value="Genomic_DNA"/>
</dbReference>
<keyword evidence="4" id="KW-1185">Reference proteome</keyword>
<dbReference type="eggNOG" id="ENOG502T4ZF">
    <property type="taxonomic scope" value="Eukaryota"/>
</dbReference>
<feature type="transmembrane region" description="Helical" evidence="2">
    <location>
        <begin position="212"/>
        <end position="234"/>
    </location>
</feature>
<accession>E9E093</accession>
<dbReference type="InterPro" id="IPR013920">
    <property type="entry name" value="DUF1774_fun"/>
</dbReference>
<evidence type="ECO:0000313" key="3">
    <source>
        <dbReference type="EMBL" id="EFY90694.1"/>
    </source>
</evidence>
<dbReference type="PANTHER" id="PTHR37992">
    <property type="entry name" value="EXPRESSED PROTEIN"/>
    <property type="match status" value="1"/>
</dbReference>
<gene>
    <name evidence="3" type="ORF">MAC_03274</name>
</gene>
<protein>
    <submittedName>
        <fullName evidence="3">Uncharacterized protein</fullName>
    </submittedName>
</protein>
<evidence type="ECO:0000256" key="1">
    <source>
        <dbReference type="SAM" id="MobiDB-lite"/>
    </source>
</evidence>
<dbReference type="Pfam" id="PF08611">
    <property type="entry name" value="DUF1774"/>
    <property type="match status" value="1"/>
</dbReference>
<dbReference type="Proteomes" id="UP000002499">
    <property type="component" value="Unassembled WGS sequence"/>
</dbReference>
<reference evidence="3 4" key="1">
    <citation type="journal article" date="2011" name="PLoS Genet.">
        <title>Genome sequencing and comparative transcriptomics of the model entomopathogenic fungi Metarhizium anisopliae and M. acridum.</title>
        <authorList>
            <person name="Gao Q."/>
            <person name="Jin K."/>
            <person name="Ying S.H."/>
            <person name="Zhang Y."/>
            <person name="Xiao G."/>
            <person name="Shang Y."/>
            <person name="Duan Z."/>
            <person name="Hu X."/>
            <person name="Xie X.Q."/>
            <person name="Zhou G."/>
            <person name="Peng G."/>
            <person name="Luo Z."/>
            <person name="Huang W."/>
            <person name="Wang B."/>
            <person name="Fang W."/>
            <person name="Wang S."/>
            <person name="Zhong Y."/>
            <person name="Ma L.J."/>
            <person name="St Leger R.J."/>
            <person name="Zhao G.P."/>
            <person name="Pei Y."/>
            <person name="Feng M.G."/>
            <person name="Xia Y."/>
            <person name="Wang C."/>
        </authorList>
    </citation>
    <scope>NUCLEOTIDE SEQUENCE [LARGE SCALE GENOMIC DNA]</scope>
    <source>
        <strain evidence="3 4">CQMa 102</strain>
    </source>
</reference>
<organism evidence="4">
    <name type="scientific">Metarhizium acridum (strain CQMa 102)</name>
    <dbReference type="NCBI Taxonomy" id="655827"/>
    <lineage>
        <taxon>Eukaryota</taxon>
        <taxon>Fungi</taxon>
        <taxon>Dikarya</taxon>
        <taxon>Ascomycota</taxon>
        <taxon>Pezizomycotina</taxon>
        <taxon>Sordariomycetes</taxon>
        <taxon>Hypocreomycetidae</taxon>
        <taxon>Hypocreales</taxon>
        <taxon>Clavicipitaceae</taxon>
        <taxon>Metarhizium</taxon>
    </lineage>
</organism>
<sequence>MASTKMNETEFRSQLNRCRLHLEATHASLQAVHGDLRYLQVALDEVASEVKRLERDNDLLLSCLNHLVDWDEDDWEGGDSPKTPKPPTTPTTPCTPWDPPKEELTHDSGSSGNSRMVAAGAAGDKPRSKSINDFVFRSCTHFSVFEVPPPFLAIISWKLKSSVWTSAHKVGVLVQVVTLTTWISSAVISVYFHDRIWELNYLHPSLFTLDHILGDMFWVGLFVFQSAHIVYDLYKTSPVGLGVMQGQFILNNVFHFAFILLFVNSFFIAAELLLDCIITYSLSFLSGALGVAQLRSQLVPFQWVSSFTMSATLYVITVVLIIRKWKVRMLELRSSFDKESDKCLEANKADMDCYES</sequence>
<feature type="transmembrane region" description="Helical" evidence="2">
    <location>
        <begin position="254"/>
        <end position="281"/>
    </location>
</feature>
<keyword evidence="2" id="KW-0472">Membrane</keyword>
<proteinExistence type="predicted"/>
<dbReference type="HOGENOM" id="CLU_778633_0_0_1"/>
<feature type="region of interest" description="Disordered" evidence="1">
    <location>
        <begin position="74"/>
        <end position="127"/>
    </location>
</feature>
<dbReference type="InParanoid" id="E9E093"/>
<keyword evidence="2" id="KW-1133">Transmembrane helix</keyword>